<protein>
    <recommendedName>
        <fullName evidence="3">Tyrosine specific protein phosphatases domain-containing protein</fullName>
    </recommendedName>
</protein>
<keyword evidence="5" id="KW-1185">Reference proteome</keyword>
<dbReference type="InterPro" id="IPR050561">
    <property type="entry name" value="PTP"/>
</dbReference>
<name>A0A4S4L928_9AGAM</name>
<evidence type="ECO:0000313" key="5">
    <source>
        <dbReference type="Proteomes" id="UP000308199"/>
    </source>
</evidence>
<dbReference type="OrthoDB" id="266663at2759"/>
<evidence type="ECO:0000313" key="4">
    <source>
        <dbReference type="EMBL" id="THH08152.1"/>
    </source>
</evidence>
<dbReference type="EMBL" id="SGPK01000111">
    <property type="protein sequence ID" value="THH08152.1"/>
    <property type="molecule type" value="Genomic_DNA"/>
</dbReference>
<accession>A0A4S4L928</accession>
<dbReference type="Proteomes" id="UP000308199">
    <property type="component" value="Unassembled WGS sequence"/>
</dbReference>
<feature type="compositionally biased region" description="Basic and acidic residues" evidence="2">
    <location>
        <begin position="404"/>
        <end position="419"/>
    </location>
</feature>
<dbReference type="GO" id="GO:0016791">
    <property type="term" value="F:phosphatase activity"/>
    <property type="evidence" value="ECO:0007669"/>
    <property type="project" value="UniProtKB-ARBA"/>
</dbReference>
<evidence type="ECO:0000256" key="1">
    <source>
        <dbReference type="ARBA" id="ARBA00022801"/>
    </source>
</evidence>
<dbReference type="InterPro" id="IPR029021">
    <property type="entry name" value="Prot-tyrosine_phosphatase-like"/>
</dbReference>
<reference evidence="4 5" key="1">
    <citation type="submission" date="2019-02" db="EMBL/GenBank/DDBJ databases">
        <title>Genome sequencing of the rare red list fungi Phellinidium pouzarii.</title>
        <authorList>
            <person name="Buettner E."/>
            <person name="Kellner H."/>
        </authorList>
    </citation>
    <scope>NUCLEOTIDE SEQUENCE [LARGE SCALE GENOMIC DNA]</scope>
    <source>
        <strain evidence="4 5">DSM 108285</strain>
    </source>
</reference>
<feature type="region of interest" description="Disordered" evidence="2">
    <location>
        <begin position="399"/>
        <end position="427"/>
    </location>
</feature>
<proteinExistence type="predicted"/>
<dbReference type="PROSITE" id="PS50056">
    <property type="entry name" value="TYR_PHOSPHATASE_2"/>
    <property type="match status" value="1"/>
</dbReference>
<keyword evidence="1" id="KW-0378">Hydrolase</keyword>
<dbReference type="InterPro" id="IPR000387">
    <property type="entry name" value="Tyr_Pase_dom"/>
</dbReference>
<dbReference type="Gene3D" id="3.90.190.10">
    <property type="entry name" value="Protein tyrosine phosphatase superfamily"/>
    <property type="match status" value="1"/>
</dbReference>
<dbReference type="PANTHER" id="PTHR23339">
    <property type="entry name" value="TYROSINE SPECIFIC PROTEIN PHOSPHATASE AND DUAL SPECIFICITY PROTEIN PHOSPHATASE"/>
    <property type="match status" value="1"/>
</dbReference>
<comment type="caution">
    <text evidence="4">The sequence shown here is derived from an EMBL/GenBank/DDBJ whole genome shotgun (WGS) entry which is preliminary data.</text>
</comment>
<feature type="domain" description="Tyrosine specific protein phosphatases" evidence="3">
    <location>
        <begin position="626"/>
        <end position="651"/>
    </location>
</feature>
<organism evidence="4 5">
    <name type="scientific">Phellinidium pouzarii</name>
    <dbReference type="NCBI Taxonomy" id="167371"/>
    <lineage>
        <taxon>Eukaryota</taxon>
        <taxon>Fungi</taxon>
        <taxon>Dikarya</taxon>
        <taxon>Basidiomycota</taxon>
        <taxon>Agaricomycotina</taxon>
        <taxon>Agaricomycetes</taxon>
        <taxon>Hymenochaetales</taxon>
        <taxon>Hymenochaetaceae</taxon>
        <taxon>Phellinidium</taxon>
    </lineage>
</organism>
<dbReference type="AlphaFoldDB" id="A0A4S4L928"/>
<evidence type="ECO:0000259" key="3">
    <source>
        <dbReference type="PROSITE" id="PS50056"/>
    </source>
</evidence>
<gene>
    <name evidence="4" type="ORF">EW145_g2895</name>
</gene>
<dbReference type="SUPFAM" id="SSF52799">
    <property type="entry name" value="(Phosphotyrosine protein) phosphatases II"/>
    <property type="match status" value="1"/>
</dbReference>
<sequence>MLIATHSALVAHPAPGSEPMQTQRLQRLQLNAFPAPELPVSMQMPAPVPSQSLLDAPISAAAQERLLAAQLAHLASQHHASEYSRLKFGMKGSPVAYVPLSLQSPAHFRELQAQQEACAEQKAWWISDRSSISLSEKPQNVVLIPENGEEMRGRPNVEVPEENQTLPAMVSPPSSDIQKEISAAISSQISYFTASSSTHTTKTSQTHPINISLVIPSEILPVVALQLIHAPKPSPILFRLPQNCYLDRVTTVATLSTHRYKPFYHPTSPSFLPSSRPGDNYPCHAHPSLTWSQPGSDELLQSALQGDLTSSFQDTSLPSLETLEKVDGSMPPPHFFIPSQLPLRGFMTASPPHPVPMELPPPNLLPIPTLSNPPSGVIRRVPRHERAVSAPPALHFLKGAQRKSAKELSKGIPRNRSDPEVTSSPASLNVLPSILDTNTVKENELDCSDPNSNTQHEIQLPPSPLGACLSQNTPNTKKVDQRGLMLPPSLPLSGTALQQHKPFSPFSICETPTAVQRLGNLFLSSCPGKKVRLTGPVKGRGAICRDLRTDLIRVKNLGVGCIVCCLNDSELDFLGAPWSEYSEIANSLGLDVLRLPIPEGLAPLNAASVDAHLTQLIAKYTLHDIPILVHCRGGVGRAGIIACCWMLKLGLCGWKNADLCSRTHDAGSSMVPSSFSPFSTMLSRNAFMPSMEASSPLTPNIMGAAVPRVCRATIQLVERAISVVRHRRSLKAVETYEQVRFLVDFVEHLDAKARRGCDVD</sequence>
<dbReference type="Pfam" id="PF22784">
    <property type="entry name" value="PTP-SAK"/>
    <property type="match status" value="1"/>
</dbReference>
<evidence type="ECO:0000256" key="2">
    <source>
        <dbReference type="SAM" id="MobiDB-lite"/>
    </source>
</evidence>
<dbReference type="InterPro" id="IPR057023">
    <property type="entry name" value="PTP-SAK"/>
</dbReference>